<dbReference type="SUPFAM" id="SSF48452">
    <property type="entry name" value="TPR-like"/>
    <property type="match status" value="1"/>
</dbReference>
<protein>
    <submittedName>
        <fullName evidence="3">Uncharacterized protein</fullName>
    </submittedName>
</protein>
<dbReference type="Proteomes" id="UP001178507">
    <property type="component" value="Unassembled WGS sequence"/>
</dbReference>
<dbReference type="AlphaFoldDB" id="A0AA36N928"/>
<feature type="transmembrane region" description="Helical" evidence="2">
    <location>
        <begin position="274"/>
        <end position="293"/>
    </location>
</feature>
<keyword evidence="2" id="KW-0472">Membrane</keyword>
<evidence type="ECO:0000256" key="1">
    <source>
        <dbReference type="SAM" id="MobiDB-lite"/>
    </source>
</evidence>
<sequence length="841" mass="91638">MVVPALKIGFLILAELWRESPDPRQVLFAKRSIQVVQMISKWACPDMFAYILLLYLFRHLNGAGGIIAAPAQLGIGFACFSIFCVFSTFSTLMVEVPHAAEEVEGPVKPWLLRSEATAAAGVGAFVLFLGIFGLGLFAPTMAMYLDSALLLKPNGPLDESLKPMLDSLHLEELVNAEVTIADATWALTGYIAGGEMNDVFAVLMLSIFVILLPLVNMFCLCMGSWKLSSEDTEGAWRYLCVSRVLKHIEMLDVAIMGIIVVTCAGTAYHKQGVMFSVMTGLWILLLAEVLHYVTHYQVRDFERAWQSKAADELESGGSPAAPEVQELAAASASQRDLMKAAVQKMYFELLREGDAGAFRGAGPSSLVCLRWPSSDKAAKRLRSKRSKQPRARNLACDMRIELDMLCCLLGDGGCRTHGMAKPHFVVQLLWRLGGEKAPQVQRVRTLFMRQLALPLLGMERLREAHSTFEGSLEPALQSRTAAAKAAALAAPAAELWRSRAPLEEKLQEASRPAMVMVSVGTEPEKAAPADIVAELLAVEEASGDKARIFTAHLRVTQFSPKDVAKWKRFADFVAGGMGDHSLAAEVLDRAVRCCPANLELWPQLHLEREASGARVAALREVRERGLRAIDQAEAAVRGDAKHELLMQHADACRRYADGSRGSGLPSDAEEAWKEMRQSLTLASEGEGTAQALLHWMKLEAYGARSLSGTLTAGRKLMGHWGAFYNAWSAFITAARYCGAQLAEVEGLYKDALQQVSDYPDQVSSDFLQFQRESGTLEGWLAARAQLAEPEPEAKQEKSRARRRNGAQGEGPGPEANAGAKKEGAQGLQVASAGETSEAPAH</sequence>
<evidence type="ECO:0000256" key="2">
    <source>
        <dbReference type="SAM" id="Phobius"/>
    </source>
</evidence>
<feature type="transmembrane region" description="Helical" evidence="2">
    <location>
        <begin position="117"/>
        <end position="145"/>
    </location>
</feature>
<dbReference type="EMBL" id="CAUJNA010003502">
    <property type="protein sequence ID" value="CAJ1403565.1"/>
    <property type="molecule type" value="Genomic_DNA"/>
</dbReference>
<keyword evidence="4" id="KW-1185">Reference proteome</keyword>
<organism evidence="3 4">
    <name type="scientific">Effrenium voratum</name>
    <dbReference type="NCBI Taxonomy" id="2562239"/>
    <lineage>
        <taxon>Eukaryota</taxon>
        <taxon>Sar</taxon>
        <taxon>Alveolata</taxon>
        <taxon>Dinophyceae</taxon>
        <taxon>Suessiales</taxon>
        <taxon>Symbiodiniaceae</taxon>
        <taxon>Effrenium</taxon>
    </lineage>
</organism>
<evidence type="ECO:0000313" key="4">
    <source>
        <dbReference type="Proteomes" id="UP001178507"/>
    </source>
</evidence>
<keyword evidence="2" id="KW-0812">Transmembrane</keyword>
<dbReference type="Gene3D" id="1.25.40.10">
    <property type="entry name" value="Tetratricopeptide repeat domain"/>
    <property type="match status" value="1"/>
</dbReference>
<feature type="transmembrane region" description="Helical" evidence="2">
    <location>
        <begin position="248"/>
        <end position="268"/>
    </location>
</feature>
<gene>
    <name evidence="3" type="ORF">EVOR1521_LOCUS26214</name>
</gene>
<accession>A0AA36N928</accession>
<feature type="transmembrane region" description="Helical" evidence="2">
    <location>
        <begin position="47"/>
        <end position="69"/>
    </location>
</feature>
<feature type="transmembrane region" description="Helical" evidence="2">
    <location>
        <begin position="199"/>
        <end position="227"/>
    </location>
</feature>
<reference evidence="3" key="1">
    <citation type="submission" date="2023-08" db="EMBL/GenBank/DDBJ databases">
        <authorList>
            <person name="Chen Y."/>
            <person name="Shah S."/>
            <person name="Dougan E. K."/>
            <person name="Thang M."/>
            <person name="Chan C."/>
        </authorList>
    </citation>
    <scope>NUCLEOTIDE SEQUENCE</scope>
</reference>
<proteinExistence type="predicted"/>
<evidence type="ECO:0000313" key="3">
    <source>
        <dbReference type="EMBL" id="CAJ1403565.1"/>
    </source>
</evidence>
<name>A0AA36N928_9DINO</name>
<dbReference type="InterPro" id="IPR011990">
    <property type="entry name" value="TPR-like_helical_dom_sf"/>
</dbReference>
<keyword evidence="2" id="KW-1133">Transmembrane helix</keyword>
<feature type="region of interest" description="Disordered" evidence="1">
    <location>
        <begin position="786"/>
        <end position="841"/>
    </location>
</feature>
<comment type="caution">
    <text evidence="3">The sequence shown here is derived from an EMBL/GenBank/DDBJ whole genome shotgun (WGS) entry which is preliminary data.</text>
</comment>
<feature type="transmembrane region" description="Helical" evidence="2">
    <location>
        <begin position="75"/>
        <end position="96"/>
    </location>
</feature>